<proteinExistence type="predicted"/>
<dbReference type="InterPro" id="IPR025665">
    <property type="entry name" value="Beta-barrel_OMP_2"/>
</dbReference>
<gene>
    <name evidence="2" type="ORF">S3_861_0013</name>
</gene>
<accession>F4MLH8</accession>
<dbReference type="SUPFAM" id="SSF56925">
    <property type="entry name" value="OMPA-like"/>
    <property type="match status" value="1"/>
</dbReference>
<reference evidence="2" key="2">
    <citation type="journal article" date="2012" name="Environ. Microbiol.">
        <title>Genomic content of uncultured Bacteroidetes from contrasting oceanic provinces in the North Atlantic Ocean.</title>
        <authorList>
            <person name="Gomez-Pereira P.R."/>
            <person name="Schuler M."/>
            <person name="Fuchs B.M."/>
            <person name="Bennke C."/>
            <person name="Teeling H."/>
            <person name="Waldmann J."/>
            <person name="Richter M."/>
            <person name="Barbe V."/>
            <person name="Bataille E."/>
            <person name="Glockner F.O."/>
            <person name="Amann R."/>
        </authorList>
    </citation>
    <scope>NUCLEOTIDE SEQUENCE</scope>
</reference>
<name>F4MLH8_9BACT</name>
<organism evidence="2">
    <name type="scientific">uncultured Flavobacteriia bacterium</name>
    <dbReference type="NCBI Taxonomy" id="212695"/>
    <lineage>
        <taxon>Bacteria</taxon>
        <taxon>Pseudomonadati</taxon>
        <taxon>Bacteroidota</taxon>
        <taxon>Flavobacteriia</taxon>
        <taxon>environmental samples</taxon>
    </lineage>
</organism>
<protein>
    <recommendedName>
        <fullName evidence="1">Outer membrane protein beta-barrel domain-containing protein</fullName>
    </recommendedName>
</protein>
<dbReference type="Pfam" id="PF13568">
    <property type="entry name" value="OMP_b-brl_2"/>
    <property type="match status" value="1"/>
</dbReference>
<feature type="domain" description="Outer membrane protein beta-barrel" evidence="1">
    <location>
        <begin position="18"/>
        <end position="158"/>
    </location>
</feature>
<dbReference type="AlphaFoldDB" id="F4MLH8"/>
<evidence type="ECO:0000259" key="1">
    <source>
        <dbReference type="Pfam" id="PF13568"/>
    </source>
</evidence>
<evidence type="ECO:0000313" key="2">
    <source>
        <dbReference type="EMBL" id="CBL80535.1"/>
    </source>
</evidence>
<dbReference type="EMBL" id="FQ032802">
    <property type="protein sequence ID" value="CBL80535.1"/>
    <property type="molecule type" value="Genomic_DNA"/>
</dbReference>
<dbReference type="InterPro" id="IPR011250">
    <property type="entry name" value="OMP/PagP_B-barrel"/>
</dbReference>
<sequence length="187" mass="20362">MKNFILIVFTVLFTTIAFAQGIDLGIKAGATFANLTNVTDASTKTGFVGGAFVTIKFSDKIAIQGDLLYSQQGAKLELELDDINLNYIIFPIVLKYYIIKRINIQAGPQFGTVVNDNLGEVFGPNDINSFDITGIVGIGIDLPLNLRITGRYGFGLSEFSFIEFEGDTKETNSKNSVFSLTAGFSFL</sequence>
<reference evidence="2" key="1">
    <citation type="submission" date="2010-04" db="EMBL/GenBank/DDBJ databases">
        <authorList>
            <person name="Genoscope - CEA"/>
        </authorList>
    </citation>
    <scope>NUCLEOTIDE SEQUENCE</scope>
</reference>